<keyword evidence="6" id="KW-0407">Ion channel</keyword>
<dbReference type="InterPro" id="IPR021134">
    <property type="entry name" value="Bestrophin-like"/>
</dbReference>
<keyword evidence="2 6" id="KW-0812">Transmembrane</keyword>
<comment type="subcellular location">
    <subcellularLocation>
        <location evidence="6">Cell membrane</location>
        <topology evidence="6">Multi-pass membrane protein</topology>
    </subcellularLocation>
    <subcellularLocation>
        <location evidence="1">Membrane</location>
        <topology evidence="1">Multi-pass membrane protein</topology>
    </subcellularLocation>
</comment>
<keyword evidence="6" id="KW-0406">Ion transport</keyword>
<dbReference type="AlphaFoldDB" id="A0A8S1GY63"/>
<feature type="transmembrane region" description="Helical" evidence="6">
    <location>
        <begin position="96"/>
        <end position="117"/>
    </location>
</feature>
<dbReference type="Pfam" id="PF01062">
    <property type="entry name" value="Bestrophin"/>
    <property type="match status" value="1"/>
</dbReference>
<sequence length="317" mass="37665">MTVSYMQEAATANSFTFLRLLFRWRGSVWKSVAFELFVWLFIYFNFSTIYVFFLRDSKSGNIYEQVVKRCQQIVPEGRTVVTFALGFYVSHITNRWWTIFMTIPWPDTTALALCAFLRTRSKKHEVEDKAIRKSILRYMLLSFVLVFRDVSERIIKRFPTYKHLVPALMTEEERLKLERIEKVRVHWMPIEWSLSLLRRCREQGSIDEHHFCTVTRKVLDYRQMLHNILSFDWVNVPLVYVQVVNLCTMSYFFLQLLATQPILDEKQNQQVDIVPVYFIMEFIVFNGWLKTAQEQYGAQLVQGGLDESGIEDRPLGM</sequence>
<evidence type="ECO:0000313" key="8">
    <source>
        <dbReference type="Proteomes" id="UP000835052"/>
    </source>
</evidence>
<protein>
    <recommendedName>
        <fullName evidence="6">Bestrophin homolog</fullName>
    </recommendedName>
</protein>
<dbReference type="OrthoDB" id="201595at2759"/>
<dbReference type="GO" id="GO:0005254">
    <property type="term" value="F:chloride channel activity"/>
    <property type="evidence" value="ECO:0007669"/>
    <property type="project" value="UniProtKB-KW"/>
</dbReference>
<evidence type="ECO:0000256" key="6">
    <source>
        <dbReference type="RuleBase" id="RU363126"/>
    </source>
</evidence>
<dbReference type="GO" id="GO:0005886">
    <property type="term" value="C:plasma membrane"/>
    <property type="evidence" value="ECO:0007669"/>
    <property type="project" value="UniProtKB-SubCell"/>
</dbReference>
<proteinExistence type="inferred from homology"/>
<keyword evidence="4 6" id="KW-0472">Membrane</keyword>
<evidence type="ECO:0000256" key="4">
    <source>
        <dbReference type="ARBA" id="ARBA00023136"/>
    </source>
</evidence>
<comment type="similarity">
    <text evidence="5 6">Belongs to the anion channel-forming bestrophin (TC 1.A.46) family. Calcium-sensitive chloride channel subfamily.</text>
</comment>
<keyword evidence="6" id="KW-0813">Transport</keyword>
<dbReference type="PANTHER" id="PTHR10736:SF0">
    <property type="entry name" value="BESTROPHIN HOMOLOG"/>
    <property type="match status" value="1"/>
</dbReference>
<dbReference type="PANTHER" id="PTHR10736">
    <property type="entry name" value="BESTROPHIN"/>
    <property type="match status" value="1"/>
</dbReference>
<keyword evidence="8" id="KW-1185">Reference proteome</keyword>
<dbReference type="EMBL" id="CAJGYM010000007">
    <property type="protein sequence ID" value="CAD6187932.1"/>
    <property type="molecule type" value="Genomic_DNA"/>
</dbReference>
<dbReference type="GO" id="GO:0034707">
    <property type="term" value="C:chloride channel complex"/>
    <property type="evidence" value="ECO:0007669"/>
    <property type="project" value="UniProtKB-KW"/>
</dbReference>
<comment type="caution">
    <text evidence="7">The sequence shown here is derived from an EMBL/GenBank/DDBJ whole genome shotgun (WGS) entry which is preliminary data.</text>
</comment>
<evidence type="ECO:0000256" key="2">
    <source>
        <dbReference type="ARBA" id="ARBA00022692"/>
    </source>
</evidence>
<gene>
    <name evidence="7" type="ORF">CAUJ_LOCUS3851</name>
</gene>
<keyword evidence="6" id="KW-0869">Chloride channel</keyword>
<evidence type="ECO:0000256" key="3">
    <source>
        <dbReference type="ARBA" id="ARBA00022989"/>
    </source>
</evidence>
<evidence type="ECO:0000313" key="7">
    <source>
        <dbReference type="EMBL" id="CAD6187932.1"/>
    </source>
</evidence>
<keyword evidence="6" id="KW-0868">Chloride</keyword>
<evidence type="ECO:0000256" key="5">
    <source>
        <dbReference type="ARBA" id="ARBA00034769"/>
    </source>
</evidence>
<dbReference type="Proteomes" id="UP000835052">
    <property type="component" value="Unassembled WGS sequence"/>
</dbReference>
<reference evidence="7" key="1">
    <citation type="submission" date="2020-10" db="EMBL/GenBank/DDBJ databases">
        <authorList>
            <person name="Kikuchi T."/>
        </authorList>
    </citation>
    <scope>NUCLEOTIDE SEQUENCE</scope>
    <source>
        <strain evidence="7">NKZ352</strain>
    </source>
</reference>
<keyword evidence="3 6" id="KW-1133">Transmembrane helix</keyword>
<keyword evidence="6" id="KW-1003">Cell membrane</keyword>
<name>A0A8S1GY63_9PELO</name>
<dbReference type="InterPro" id="IPR000615">
    <property type="entry name" value="Bestrophin"/>
</dbReference>
<evidence type="ECO:0000256" key="1">
    <source>
        <dbReference type="ARBA" id="ARBA00004141"/>
    </source>
</evidence>
<feature type="transmembrane region" description="Helical" evidence="6">
    <location>
        <begin position="239"/>
        <end position="258"/>
    </location>
</feature>
<organism evidence="7 8">
    <name type="scientific">Caenorhabditis auriculariae</name>
    <dbReference type="NCBI Taxonomy" id="2777116"/>
    <lineage>
        <taxon>Eukaryota</taxon>
        <taxon>Metazoa</taxon>
        <taxon>Ecdysozoa</taxon>
        <taxon>Nematoda</taxon>
        <taxon>Chromadorea</taxon>
        <taxon>Rhabditida</taxon>
        <taxon>Rhabditina</taxon>
        <taxon>Rhabditomorpha</taxon>
        <taxon>Rhabditoidea</taxon>
        <taxon>Rhabditidae</taxon>
        <taxon>Peloderinae</taxon>
        <taxon>Caenorhabditis</taxon>
    </lineage>
</organism>
<comment type="function">
    <text evidence="6">Forms chloride channels.</text>
</comment>
<accession>A0A8S1GY63</accession>
<feature type="transmembrane region" description="Helical" evidence="6">
    <location>
        <begin position="32"/>
        <end position="53"/>
    </location>
</feature>